<dbReference type="SUPFAM" id="SSF46785">
    <property type="entry name" value="Winged helix' DNA-binding domain"/>
    <property type="match status" value="1"/>
</dbReference>
<proteinExistence type="predicted"/>
<evidence type="ECO:0000313" key="3">
    <source>
        <dbReference type="Proteomes" id="UP000304880"/>
    </source>
</evidence>
<sequence length="188" mass="21140">MSRNNLPELPARKPYGSWVQTERAAHEAWAALITRSPIAARAMHVITAQIDDQNAFIISQEALAELVNCSERRLRDAIKILAEDNWIEVRRIGGRGTVNAYVVNDRVAWNGSRDGLRYSLFSAKVYVPEREQPDREELGNQAPLRRLPSMFAGEQQLPSGEGLPPISQPALEGFMPDLPARRINRDDN</sequence>
<comment type="caution">
    <text evidence="2">The sequence shown here is derived from an EMBL/GenBank/DDBJ whole genome shotgun (WGS) entry which is preliminary data.</text>
</comment>
<name>A0A5C4R209_9RHOB</name>
<feature type="compositionally biased region" description="Basic and acidic residues" evidence="1">
    <location>
        <begin position="179"/>
        <end position="188"/>
    </location>
</feature>
<organism evidence="2 3">
    <name type="scientific">Paracoccus haeundaensis</name>
    <dbReference type="NCBI Taxonomy" id="225362"/>
    <lineage>
        <taxon>Bacteria</taxon>
        <taxon>Pseudomonadati</taxon>
        <taxon>Pseudomonadota</taxon>
        <taxon>Alphaproteobacteria</taxon>
        <taxon>Rhodobacterales</taxon>
        <taxon>Paracoccaceae</taxon>
        <taxon>Paracoccus</taxon>
    </lineage>
</organism>
<accession>A0A5C4R209</accession>
<feature type="region of interest" description="Disordered" evidence="1">
    <location>
        <begin position="150"/>
        <end position="188"/>
    </location>
</feature>
<evidence type="ECO:0000313" key="2">
    <source>
        <dbReference type="EMBL" id="TNH37818.1"/>
    </source>
</evidence>
<gene>
    <name evidence="2" type="ORF">FHD67_18290</name>
</gene>
<keyword evidence="3" id="KW-1185">Reference proteome</keyword>
<reference evidence="2 3" key="1">
    <citation type="submission" date="2019-06" db="EMBL/GenBank/DDBJ databases">
        <authorList>
            <person name="Li J."/>
        </authorList>
    </citation>
    <scope>NUCLEOTIDE SEQUENCE [LARGE SCALE GENOMIC DNA]</scope>
    <source>
        <strain evidence="2 3">CGMCC 1.8012</strain>
    </source>
</reference>
<dbReference type="InterPro" id="IPR036390">
    <property type="entry name" value="WH_DNA-bd_sf"/>
</dbReference>
<dbReference type="EMBL" id="VDDC01000048">
    <property type="protein sequence ID" value="TNH37818.1"/>
    <property type="molecule type" value="Genomic_DNA"/>
</dbReference>
<protein>
    <submittedName>
        <fullName evidence="2">Helix-turn-helix domain-containing protein</fullName>
    </submittedName>
</protein>
<evidence type="ECO:0000256" key="1">
    <source>
        <dbReference type="SAM" id="MobiDB-lite"/>
    </source>
</evidence>
<dbReference type="AlphaFoldDB" id="A0A5C4R209"/>
<dbReference type="Proteomes" id="UP000304880">
    <property type="component" value="Unassembled WGS sequence"/>
</dbReference>